<feature type="transmembrane region" description="Helical" evidence="7">
    <location>
        <begin position="276"/>
        <end position="298"/>
    </location>
</feature>
<dbReference type="Gene3D" id="1.20.1740.10">
    <property type="entry name" value="Amino acid/polyamine transporter I"/>
    <property type="match status" value="1"/>
</dbReference>
<sequence>MSDNIKSKDLEYLDRSPSKPSSYRNVQTDAVFGEITEDGPNYRGLGWFATSILMTKTMIGLGVLSIPAAFDVLGLIPGTICLLAIATMNIWSMFVVGTFKLNHPEVYAIDDVGYMLFGVPGRVVFGAIFCTYWIFVSGSGMLSVSIALNAVSTHATCTATFVAIAAIVTFCLTSIRTLGRMSWIAWVGLFSTMGAILTLTVAVGVQDRPASAPQVGPWKPDYELFKKPSFQEAITAISTMIFAYAGASAFFAIVAEMRDPKYYARSLTICQSLVTATYLSIAVVVYCFCGSYVASPALGSAGVLMKKVCYGIAIPGLLASTIILSHLSSKYLFIRLLHGTEHLTANTARHWITWFGCTFGATITAYIIASAIPVFNSLVSLIGALLGTLMSFQPMGCMWLYDNWKGERTRTWYLMVTWSIFMIIIGTFFMVAGTYGSVVEIINGYKESGGSAAWSCADNSNSV</sequence>
<dbReference type="AlphaFoldDB" id="A0A9W9H6P1"/>
<feature type="transmembrane region" description="Helical" evidence="7">
    <location>
        <begin position="354"/>
        <end position="375"/>
    </location>
</feature>
<proteinExistence type="inferred from homology"/>
<dbReference type="RefSeq" id="XP_056523330.1">
    <property type="nucleotide sequence ID" value="XM_056664273.1"/>
</dbReference>
<dbReference type="PANTHER" id="PTHR22950">
    <property type="entry name" value="AMINO ACID TRANSPORTER"/>
    <property type="match status" value="1"/>
</dbReference>
<feature type="transmembrane region" description="Helical" evidence="7">
    <location>
        <begin position="112"/>
        <end position="134"/>
    </location>
</feature>
<dbReference type="Pfam" id="PF01490">
    <property type="entry name" value="Aa_trans"/>
    <property type="match status" value="1"/>
</dbReference>
<feature type="transmembrane region" description="Helical" evidence="7">
    <location>
        <begin position="413"/>
        <end position="435"/>
    </location>
</feature>
<dbReference type="PANTHER" id="PTHR22950:SF683">
    <property type="entry name" value="AMINO ACID TRANSPORTER (EUROFUNG)"/>
    <property type="match status" value="1"/>
</dbReference>
<dbReference type="GO" id="GO:0015179">
    <property type="term" value="F:L-amino acid transmembrane transporter activity"/>
    <property type="evidence" value="ECO:0007669"/>
    <property type="project" value="TreeGrafter"/>
</dbReference>
<name>A0A9W9H6P1_9EURO</name>
<keyword evidence="4 7" id="KW-1133">Transmembrane helix</keyword>
<evidence type="ECO:0000259" key="8">
    <source>
        <dbReference type="Pfam" id="PF01490"/>
    </source>
</evidence>
<comment type="subcellular location">
    <subcellularLocation>
        <location evidence="1">Membrane</location>
        <topology evidence="1">Multi-pass membrane protein</topology>
    </subcellularLocation>
</comment>
<gene>
    <name evidence="9" type="ORF">N7515_003529</name>
</gene>
<feature type="domain" description="Amino acid transporter transmembrane" evidence="8">
    <location>
        <begin position="45"/>
        <end position="438"/>
    </location>
</feature>
<evidence type="ECO:0000256" key="2">
    <source>
        <dbReference type="ARBA" id="ARBA00008066"/>
    </source>
</evidence>
<dbReference type="FunFam" id="1.20.1740.10:FF:000039">
    <property type="entry name" value="Neutral amino acid transporter (Eurofung)"/>
    <property type="match status" value="1"/>
</dbReference>
<dbReference type="Proteomes" id="UP001149079">
    <property type="component" value="Unassembled WGS sequence"/>
</dbReference>
<evidence type="ECO:0000256" key="6">
    <source>
        <dbReference type="SAM" id="MobiDB-lite"/>
    </source>
</evidence>
<feature type="transmembrane region" description="Helical" evidence="7">
    <location>
        <begin position="310"/>
        <end position="333"/>
    </location>
</feature>
<dbReference type="OrthoDB" id="40134at2759"/>
<comment type="caution">
    <text evidence="9">The sequence shown here is derived from an EMBL/GenBank/DDBJ whole genome shotgun (WGS) entry which is preliminary data.</text>
</comment>
<evidence type="ECO:0000256" key="4">
    <source>
        <dbReference type="ARBA" id="ARBA00022989"/>
    </source>
</evidence>
<evidence type="ECO:0000256" key="5">
    <source>
        <dbReference type="ARBA" id="ARBA00023136"/>
    </source>
</evidence>
<feature type="transmembrane region" description="Helical" evidence="7">
    <location>
        <begin position="233"/>
        <end position="255"/>
    </location>
</feature>
<accession>A0A9W9H6P1</accession>
<evidence type="ECO:0000256" key="7">
    <source>
        <dbReference type="SAM" id="Phobius"/>
    </source>
</evidence>
<dbReference type="InterPro" id="IPR013057">
    <property type="entry name" value="AA_transpt_TM"/>
</dbReference>
<evidence type="ECO:0000256" key="1">
    <source>
        <dbReference type="ARBA" id="ARBA00004141"/>
    </source>
</evidence>
<feature type="compositionally biased region" description="Basic and acidic residues" evidence="6">
    <location>
        <begin position="1"/>
        <end position="17"/>
    </location>
</feature>
<evidence type="ECO:0000313" key="10">
    <source>
        <dbReference type="Proteomes" id="UP001149079"/>
    </source>
</evidence>
<feature type="transmembrane region" description="Helical" evidence="7">
    <location>
        <begin position="45"/>
        <end position="66"/>
    </location>
</feature>
<protein>
    <submittedName>
        <fullName evidence="9">Transmembrane amino acid transporter</fullName>
    </submittedName>
</protein>
<dbReference type="EMBL" id="JAPQKL010000003">
    <property type="protein sequence ID" value="KAJ5138681.1"/>
    <property type="molecule type" value="Genomic_DNA"/>
</dbReference>
<keyword evidence="3 7" id="KW-0812">Transmembrane</keyword>
<organism evidence="9 10">
    <name type="scientific">Penicillium bovifimosum</name>
    <dbReference type="NCBI Taxonomy" id="126998"/>
    <lineage>
        <taxon>Eukaryota</taxon>
        <taxon>Fungi</taxon>
        <taxon>Dikarya</taxon>
        <taxon>Ascomycota</taxon>
        <taxon>Pezizomycotina</taxon>
        <taxon>Eurotiomycetes</taxon>
        <taxon>Eurotiomycetidae</taxon>
        <taxon>Eurotiales</taxon>
        <taxon>Aspergillaceae</taxon>
        <taxon>Penicillium</taxon>
    </lineage>
</organism>
<feature type="transmembrane region" description="Helical" evidence="7">
    <location>
        <begin position="146"/>
        <end position="171"/>
    </location>
</feature>
<dbReference type="GO" id="GO:0016020">
    <property type="term" value="C:membrane"/>
    <property type="evidence" value="ECO:0007669"/>
    <property type="project" value="UniProtKB-SubCell"/>
</dbReference>
<comment type="similarity">
    <text evidence="2">Belongs to the amino acid/polyamine transporter 2 family.</text>
</comment>
<evidence type="ECO:0000313" key="9">
    <source>
        <dbReference type="EMBL" id="KAJ5138681.1"/>
    </source>
</evidence>
<reference evidence="9" key="2">
    <citation type="journal article" date="2023" name="IMA Fungus">
        <title>Comparative genomic study of the Penicillium genus elucidates a diverse pangenome and 15 lateral gene transfer events.</title>
        <authorList>
            <person name="Petersen C."/>
            <person name="Sorensen T."/>
            <person name="Nielsen M.R."/>
            <person name="Sondergaard T.E."/>
            <person name="Sorensen J.L."/>
            <person name="Fitzpatrick D.A."/>
            <person name="Frisvad J.C."/>
            <person name="Nielsen K.L."/>
        </authorList>
    </citation>
    <scope>NUCLEOTIDE SEQUENCE</scope>
    <source>
        <strain evidence="9">IBT 22155</strain>
    </source>
</reference>
<feature type="transmembrane region" description="Helical" evidence="7">
    <location>
        <begin position="72"/>
        <end position="91"/>
    </location>
</feature>
<keyword evidence="5 7" id="KW-0472">Membrane</keyword>
<feature type="transmembrane region" description="Helical" evidence="7">
    <location>
        <begin position="183"/>
        <end position="205"/>
    </location>
</feature>
<reference evidence="9" key="1">
    <citation type="submission" date="2022-11" db="EMBL/GenBank/DDBJ databases">
        <authorList>
            <person name="Petersen C."/>
        </authorList>
    </citation>
    <scope>NUCLEOTIDE SEQUENCE</scope>
    <source>
        <strain evidence="9">IBT 22155</strain>
    </source>
</reference>
<dbReference type="GeneID" id="81403443"/>
<keyword evidence="10" id="KW-1185">Reference proteome</keyword>
<feature type="transmembrane region" description="Helical" evidence="7">
    <location>
        <begin position="381"/>
        <end position="401"/>
    </location>
</feature>
<feature type="region of interest" description="Disordered" evidence="6">
    <location>
        <begin position="1"/>
        <end position="24"/>
    </location>
</feature>
<evidence type="ECO:0000256" key="3">
    <source>
        <dbReference type="ARBA" id="ARBA00022692"/>
    </source>
</evidence>